<organism evidence="3">
    <name type="scientific">Opuntia streptacantha</name>
    <name type="common">Prickly pear cactus</name>
    <name type="synonym">Opuntia cardona</name>
    <dbReference type="NCBI Taxonomy" id="393608"/>
    <lineage>
        <taxon>Eukaryota</taxon>
        <taxon>Viridiplantae</taxon>
        <taxon>Streptophyta</taxon>
        <taxon>Embryophyta</taxon>
        <taxon>Tracheophyta</taxon>
        <taxon>Spermatophyta</taxon>
        <taxon>Magnoliopsida</taxon>
        <taxon>eudicotyledons</taxon>
        <taxon>Gunneridae</taxon>
        <taxon>Pentapetalae</taxon>
        <taxon>Caryophyllales</taxon>
        <taxon>Cactineae</taxon>
        <taxon>Cactaceae</taxon>
        <taxon>Opuntioideae</taxon>
        <taxon>Opuntia</taxon>
    </lineage>
</organism>
<reference evidence="3" key="1">
    <citation type="journal article" date="2013" name="J. Plant Res.">
        <title>Effect of fungi and light on seed germination of three Opuntia species from semiarid lands of central Mexico.</title>
        <authorList>
            <person name="Delgado-Sanchez P."/>
            <person name="Jimenez-Bremont J.F."/>
            <person name="Guerrero-Gonzalez Mde L."/>
            <person name="Flores J."/>
        </authorList>
    </citation>
    <scope>NUCLEOTIDE SEQUENCE</scope>
    <source>
        <tissue evidence="3">Cladode</tissue>
    </source>
</reference>
<sequence>MAEPLVLSLSSSSSVCTRFGGFFNHASLLHPLPQFSSKRLFQVRAVTDKTKQASPPSSSSSSSSPAEEITKKYGLEAGLWKIFSSKEEEEGKREKSKGEQAKELLAKYGGAYLATSITLSLISFTLCYALISAGVDVSALLQKAGISTNETGEKVGTFALAYAAHKAASPIRFPPTVALTPIVAAWIGKKVDQER</sequence>
<accession>A0A7C8ZF27</accession>
<dbReference type="PANTHER" id="PTHR21377:SF20">
    <property type="entry name" value="OS04G0416000 PROTEIN"/>
    <property type="match status" value="1"/>
</dbReference>
<dbReference type="GO" id="GO:0009507">
    <property type="term" value="C:chloroplast"/>
    <property type="evidence" value="ECO:0007669"/>
    <property type="project" value="TreeGrafter"/>
</dbReference>
<dbReference type="PANTHER" id="PTHR21377">
    <property type="entry name" value="PROTEIN FAM210B, MITOCHONDRIAL"/>
    <property type="match status" value="1"/>
</dbReference>
<dbReference type="AlphaFoldDB" id="A0A7C8ZF27"/>
<name>A0A7C8ZF27_OPUST</name>
<evidence type="ECO:0000313" key="3">
    <source>
        <dbReference type="EMBL" id="MBA4641599.1"/>
    </source>
</evidence>
<feature type="domain" description="DUF1279" evidence="2">
    <location>
        <begin position="100"/>
        <end position="182"/>
    </location>
</feature>
<dbReference type="InterPro" id="IPR009688">
    <property type="entry name" value="FAM210A/B-like_dom"/>
</dbReference>
<reference evidence="3" key="2">
    <citation type="submission" date="2020-07" db="EMBL/GenBank/DDBJ databases">
        <authorList>
            <person name="Vera ALvarez R."/>
            <person name="Arias-Moreno D.M."/>
            <person name="Jimenez-Jacinto V."/>
            <person name="Jimenez-Bremont J.F."/>
            <person name="Swaminathan K."/>
            <person name="Moose S.P."/>
            <person name="Guerrero-Gonzalez M.L."/>
            <person name="Marino-Ramirez L."/>
            <person name="Landsman D."/>
            <person name="Rodriguez-Kessler M."/>
            <person name="Delgado-Sanchez P."/>
        </authorList>
    </citation>
    <scope>NUCLEOTIDE SEQUENCE</scope>
    <source>
        <tissue evidence="3">Cladode</tissue>
    </source>
</reference>
<dbReference type="EMBL" id="GISG01124994">
    <property type="protein sequence ID" value="MBA4641599.1"/>
    <property type="molecule type" value="Transcribed_RNA"/>
</dbReference>
<proteinExistence type="predicted"/>
<feature type="compositionally biased region" description="Low complexity" evidence="1">
    <location>
        <begin position="54"/>
        <end position="65"/>
    </location>
</feature>
<dbReference type="InterPro" id="IPR045866">
    <property type="entry name" value="FAM210A/B-like"/>
</dbReference>
<evidence type="ECO:0000256" key="1">
    <source>
        <dbReference type="SAM" id="MobiDB-lite"/>
    </source>
</evidence>
<protein>
    <recommendedName>
        <fullName evidence="2">DUF1279 domain-containing protein</fullName>
    </recommendedName>
</protein>
<dbReference type="Pfam" id="PF06916">
    <property type="entry name" value="FAM210A-B_dom"/>
    <property type="match status" value="1"/>
</dbReference>
<feature type="region of interest" description="Disordered" evidence="1">
    <location>
        <begin position="48"/>
        <end position="68"/>
    </location>
</feature>
<evidence type="ECO:0000259" key="2">
    <source>
        <dbReference type="Pfam" id="PF06916"/>
    </source>
</evidence>